<reference evidence="1 2" key="1">
    <citation type="submission" date="2014-12" db="EMBL/GenBank/DDBJ databases">
        <title>Draft genome sequences of 10 type strains of Lactococcus.</title>
        <authorList>
            <person name="Sun Z."/>
            <person name="Zhong Z."/>
            <person name="Liu W."/>
            <person name="Zhang W."/>
            <person name="Zhang H."/>
        </authorList>
    </citation>
    <scope>NUCLEOTIDE SEQUENCE [LARGE SCALE GENOMIC DNA]</scope>
    <source>
        <strain evidence="1 2">DSM 6634</strain>
    </source>
</reference>
<evidence type="ECO:0000313" key="1">
    <source>
        <dbReference type="EMBL" id="PCS08496.1"/>
    </source>
</evidence>
<comment type="caution">
    <text evidence="1">The sequence shown here is derived from an EMBL/GenBank/DDBJ whole genome shotgun (WGS) entry which is preliminary data.</text>
</comment>
<proteinExistence type="predicted"/>
<evidence type="ECO:0000313" key="2">
    <source>
        <dbReference type="Proteomes" id="UP000218282"/>
    </source>
</evidence>
<gene>
    <name evidence="1" type="ORF">RU86_GL001521</name>
</gene>
<dbReference type="AlphaFoldDB" id="A0A2A5S4T5"/>
<accession>A0A2A5S4T5</accession>
<dbReference type="EMBL" id="JXJW01000003">
    <property type="protein sequence ID" value="PCS08496.1"/>
    <property type="molecule type" value="Genomic_DNA"/>
</dbReference>
<keyword evidence="2" id="KW-1185">Reference proteome</keyword>
<sequence>MNLKLNSVGFSVLNDETCHTAYLLTFESAPYIQYGLAL</sequence>
<organism evidence="1 2">
    <name type="scientific">Pseudolactococcus piscium</name>
    <dbReference type="NCBI Taxonomy" id="1364"/>
    <lineage>
        <taxon>Bacteria</taxon>
        <taxon>Bacillati</taxon>
        <taxon>Bacillota</taxon>
        <taxon>Bacilli</taxon>
        <taxon>Lactobacillales</taxon>
        <taxon>Streptococcaceae</taxon>
        <taxon>Pseudolactococcus</taxon>
    </lineage>
</organism>
<dbReference type="Proteomes" id="UP000218282">
    <property type="component" value="Unassembled WGS sequence"/>
</dbReference>
<protein>
    <submittedName>
        <fullName evidence="1">Uncharacterized protein</fullName>
    </submittedName>
</protein>
<name>A0A2A5S4T5_9LACT</name>